<dbReference type="EMBL" id="JARK01001528">
    <property type="protein sequence ID" value="EYB92569.1"/>
    <property type="molecule type" value="Genomic_DNA"/>
</dbReference>
<protein>
    <submittedName>
        <fullName evidence="2">Uncharacterized protein</fullName>
    </submittedName>
</protein>
<sequence length="144" mass="16961">MKDDHDYLKCFVLLSGLTDSSYSEKRLRLPNQLNRLKESDPALLLDDFINEWEMFVTLRTDNRAIESKEVDAGYRRKQAMQDKKHPYSPSKGFRYRRRPTDHSLNSPSRNEINASPAEKRETKRPRRKHRCRNIASSAYGHAHT</sequence>
<feature type="region of interest" description="Disordered" evidence="1">
    <location>
        <begin position="72"/>
        <end position="144"/>
    </location>
</feature>
<name>A0A016SQK3_9BILA</name>
<reference evidence="3" key="1">
    <citation type="journal article" date="2015" name="Nat. Genet.">
        <title>The genome and transcriptome of the zoonotic hookworm Ancylostoma ceylanicum identify infection-specific gene families.</title>
        <authorList>
            <person name="Schwarz E.M."/>
            <person name="Hu Y."/>
            <person name="Antoshechkin I."/>
            <person name="Miller M.M."/>
            <person name="Sternberg P.W."/>
            <person name="Aroian R.V."/>
        </authorList>
    </citation>
    <scope>NUCLEOTIDE SEQUENCE</scope>
    <source>
        <strain evidence="3">HY135</strain>
    </source>
</reference>
<evidence type="ECO:0000313" key="3">
    <source>
        <dbReference type="Proteomes" id="UP000024635"/>
    </source>
</evidence>
<organism evidence="2 3">
    <name type="scientific">Ancylostoma ceylanicum</name>
    <dbReference type="NCBI Taxonomy" id="53326"/>
    <lineage>
        <taxon>Eukaryota</taxon>
        <taxon>Metazoa</taxon>
        <taxon>Ecdysozoa</taxon>
        <taxon>Nematoda</taxon>
        <taxon>Chromadorea</taxon>
        <taxon>Rhabditida</taxon>
        <taxon>Rhabditina</taxon>
        <taxon>Rhabditomorpha</taxon>
        <taxon>Strongyloidea</taxon>
        <taxon>Ancylostomatidae</taxon>
        <taxon>Ancylostomatinae</taxon>
        <taxon>Ancylostoma</taxon>
    </lineage>
</organism>
<dbReference type="Proteomes" id="UP000024635">
    <property type="component" value="Unassembled WGS sequence"/>
</dbReference>
<keyword evidence="3" id="KW-1185">Reference proteome</keyword>
<dbReference type="AlphaFoldDB" id="A0A016SQK3"/>
<proteinExistence type="predicted"/>
<comment type="caution">
    <text evidence="2">The sequence shown here is derived from an EMBL/GenBank/DDBJ whole genome shotgun (WGS) entry which is preliminary data.</text>
</comment>
<feature type="compositionally biased region" description="Basic residues" evidence="1">
    <location>
        <begin position="122"/>
        <end position="132"/>
    </location>
</feature>
<evidence type="ECO:0000256" key="1">
    <source>
        <dbReference type="SAM" id="MobiDB-lite"/>
    </source>
</evidence>
<dbReference type="OrthoDB" id="10491926at2759"/>
<accession>A0A016SQK3</accession>
<feature type="compositionally biased region" description="Polar residues" evidence="1">
    <location>
        <begin position="102"/>
        <end position="113"/>
    </location>
</feature>
<evidence type="ECO:0000313" key="2">
    <source>
        <dbReference type="EMBL" id="EYB92569.1"/>
    </source>
</evidence>
<feature type="compositionally biased region" description="Basic and acidic residues" evidence="1">
    <location>
        <begin position="72"/>
        <end position="85"/>
    </location>
</feature>
<gene>
    <name evidence="2" type="primary">Acey_s0192.g1353</name>
    <name evidence="2" type="ORF">Y032_0192g1353</name>
</gene>